<dbReference type="EMBL" id="CP059399">
    <property type="protein sequence ID" value="QLY32153.1"/>
    <property type="molecule type" value="Genomic_DNA"/>
</dbReference>
<organism evidence="3 4">
    <name type="scientific">Nocardia huaxiensis</name>
    <dbReference type="NCBI Taxonomy" id="2755382"/>
    <lineage>
        <taxon>Bacteria</taxon>
        <taxon>Bacillati</taxon>
        <taxon>Actinomycetota</taxon>
        <taxon>Actinomycetes</taxon>
        <taxon>Mycobacteriales</taxon>
        <taxon>Nocardiaceae</taxon>
        <taxon>Nocardia</taxon>
    </lineage>
</organism>
<dbReference type="RefSeq" id="WP_181583326.1">
    <property type="nucleotide sequence ID" value="NZ_CP059399.1"/>
</dbReference>
<reference evidence="3 4" key="1">
    <citation type="submission" date="2020-07" db="EMBL/GenBank/DDBJ databases">
        <authorList>
            <person name="Zhuang K."/>
            <person name="Ran Y."/>
        </authorList>
    </citation>
    <scope>NUCLEOTIDE SEQUENCE [LARGE SCALE GENOMIC DNA]</scope>
    <source>
        <strain evidence="3 4">WCH-YHL-001</strain>
    </source>
</reference>
<dbReference type="AlphaFoldDB" id="A0A7D6VD53"/>
<dbReference type="Proteomes" id="UP000515512">
    <property type="component" value="Chromosome"/>
</dbReference>
<name>A0A7D6VD53_9NOCA</name>
<dbReference type="KEGG" id="nhu:H0264_07725"/>
<protein>
    <submittedName>
        <fullName evidence="3">Uncharacterized protein</fullName>
    </submittedName>
</protein>
<keyword evidence="4" id="KW-1185">Reference proteome</keyword>
<feature type="region of interest" description="Disordered" evidence="1">
    <location>
        <begin position="189"/>
        <end position="219"/>
    </location>
</feature>
<accession>A0A7D6VD53</accession>
<evidence type="ECO:0000256" key="1">
    <source>
        <dbReference type="SAM" id="MobiDB-lite"/>
    </source>
</evidence>
<keyword evidence="2" id="KW-1133">Transmembrane helix</keyword>
<keyword evidence="2" id="KW-0812">Transmembrane</keyword>
<gene>
    <name evidence="3" type="ORF">H0264_07725</name>
</gene>
<evidence type="ECO:0000313" key="4">
    <source>
        <dbReference type="Proteomes" id="UP000515512"/>
    </source>
</evidence>
<evidence type="ECO:0000313" key="3">
    <source>
        <dbReference type="EMBL" id="QLY32153.1"/>
    </source>
</evidence>
<sequence>MVQQPPGSIPPAQQPPRITPSGWWFAVGALLIVVGVVGGAVLAISAFVGLANKVDDFQRVSVPGSSTVQLDSGDYTIYLEGPDGGSGSVLVTAPDGSEVTLEPYTSKVTYSFGGHDGEAEFSFTAKQSGSYEVTTEGSSTMTVAIGSGLGGGIVGAVLGALALGLIGLFLGIGVLVTVAVKRSGSKRRAASAAGGWGGPPAFPQGQQWPGQPGPGPREY</sequence>
<keyword evidence="2" id="KW-0472">Membrane</keyword>
<evidence type="ECO:0000256" key="2">
    <source>
        <dbReference type="SAM" id="Phobius"/>
    </source>
</evidence>
<feature type="transmembrane region" description="Helical" evidence="2">
    <location>
        <begin position="153"/>
        <end position="180"/>
    </location>
</feature>
<feature type="transmembrane region" description="Helical" evidence="2">
    <location>
        <begin position="23"/>
        <end position="51"/>
    </location>
</feature>
<proteinExistence type="predicted"/>